<protein>
    <submittedName>
        <fullName evidence="1">DUF3997 domain-containing protein</fullName>
    </submittedName>
</protein>
<dbReference type="EMBL" id="JBHSMC010000003">
    <property type="protein sequence ID" value="MFC5464164.1"/>
    <property type="molecule type" value="Genomic_DNA"/>
</dbReference>
<evidence type="ECO:0000313" key="2">
    <source>
        <dbReference type="Proteomes" id="UP001596147"/>
    </source>
</evidence>
<dbReference type="Pfam" id="PF13162">
    <property type="entry name" value="DUF3997"/>
    <property type="match status" value="1"/>
</dbReference>
<evidence type="ECO:0000313" key="1">
    <source>
        <dbReference type="EMBL" id="MFC5464164.1"/>
    </source>
</evidence>
<dbReference type="Proteomes" id="UP001596147">
    <property type="component" value="Unassembled WGS sequence"/>
</dbReference>
<organism evidence="1 2">
    <name type="scientific">Lederbergia graminis</name>
    <dbReference type="NCBI Taxonomy" id="735518"/>
    <lineage>
        <taxon>Bacteria</taxon>
        <taxon>Bacillati</taxon>
        <taxon>Bacillota</taxon>
        <taxon>Bacilli</taxon>
        <taxon>Bacillales</taxon>
        <taxon>Bacillaceae</taxon>
        <taxon>Lederbergia</taxon>
    </lineage>
</organism>
<sequence>MLKGRKFSYFIISVLSLLLLTGCPGVQDFSLELPGDYSVESLSAHQVIISSETSRQISDTHWSSIIIPAKVVMLGWDDNYILVKQLGLKRDPNSNNGYKIPDEDNANFWILAVHSEEVYGPFDEGDFEEKRNELGVLESVKLKYVNEYR</sequence>
<dbReference type="RefSeq" id="WP_382348612.1">
    <property type="nucleotide sequence ID" value="NZ_JBHSMC010000003.1"/>
</dbReference>
<dbReference type="PROSITE" id="PS51257">
    <property type="entry name" value="PROKAR_LIPOPROTEIN"/>
    <property type="match status" value="1"/>
</dbReference>
<accession>A0ABW0LE66</accession>
<dbReference type="InterPro" id="IPR025059">
    <property type="entry name" value="DUF3997"/>
</dbReference>
<comment type="caution">
    <text evidence="1">The sequence shown here is derived from an EMBL/GenBank/DDBJ whole genome shotgun (WGS) entry which is preliminary data.</text>
</comment>
<reference evidence="2" key="1">
    <citation type="journal article" date="2019" name="Int. J. Syst. Evol. Microbiol.">
        <title>The Global Catalogue of Microorganisms (GCM) 10K type strain sequencing project: providing services to taxonomists for standard genome sequencing and annotation.</title>
        <authorList>
            <consortium name="The Broad Institute Genomics Platform"/>
            <consortium name="The Broad Institute Genome Sequencing Center for Infectious Disease"/>
            <person name="Wu L."/>
            <person name="Ma J."/>
        </authorList>
    </citation>
    <scope>NUCLEOTIDE SEQUENCE [LARGE SCALE GENOMIC DNA]</scope>
    <source>
        <strain evidence="2">CGMCC 1.12237</strain>
    </source>
</reference>
<proteinExistence type="predicted"/>
<gene>
    <name evidence="1" type="ORF">ACFPM4_05260</name>
</gene>
<keyword evidence="2" id="KW-1185">Reference proteome</keyword>
<name>A0ABW0LE66_9BACI</name>